<dbReference type="GO" id="GO:0006865">
    <property type="term" value="P:amino acid transport"/>
    <property type="evidence" value="ECO:0007669"/>
    <property type="project" value="InterPro"/>
</dbReference>
<keyword evidence="4 6" id="KW-1133">Transmembrane helix</keyword>
<comment type="caution">
    <text evidence="7">The sequence shown here is derived from an EMBL/GenBank/DDBJ whole genome shotgun (WGS) entry which is preliminary data.</text>
</comment>
<dbReference type="AlphaFoldDB" id="A0A2D0J0J9"/>
<dbReference type="RefSeq" id="WP_099135953.1">
    <property type="nucleotide sequence ID" value="NZ_CAWNNJ010000163.1"/>
</dbReference>
<accession>A0A2D0J0J9</accession>
<evidence type="ECO:0000256" key="3">
    <source>
        <dbReference type="ARBA" id="ARBA00022692"/>
    </source>
</evidence>
<evidence type="ECO:0000313" key="7">
    <source>
        <dbReference type="EMBL" id="PHM27747.1"/>
    </source>
</evidence>
<evidence type="ECO:0000256" key="1">
    <source>
        <dbReference type="ARBA" id="ARBA00004651"/>
    </source>
</evidence>
<evidence type="ECO:0000313" key="8">
    <source>
        <dbReference type="Proteomes" id="UP000225833"/>
    </source>
</evidence>
<protein>
    <submittedName>
        <fullName evidence="7">Arginine exporter protein</fullName>
    </submittedName>
</protein>
<evidence type="ECO:0000256" key="5">
    <source>
        <dbReference type="ARBA" id="ARBA00023136"/>
    </source>
</evidence>
<dbReference type="Proteomes" id="UP000225833">
    <property type="component" value="Unassembled WGS sequence"/>
</dbReference>
<keyword evidence="2" id="KW-1003">Cell membrane</keyword>
<name>A0A2D0J0J9_XENBU</name>
<evidence type="ECO:0000256" key="6">
    <source>
        <dbReference type="SAM" id="Phobius"/>
    </source>
</evidence>
<feature type="transmembrane region" description="Helical" evidence="6">
    <location>
        <begin position="39"/>
        <end position="61"/>
    </location>
</feature>
<dbReference type="GO" id="GO:0005886">
    <property type="term" value="C:plasma membrane"/>
    <property type="evidence" value="ECO:0007669"/>
    <property type="project" value="UniProtKB-SubCell"/>
</dbReference>
<keyword evidence="3 6" id="KW-0812">Transmembrane</keyword>
<gene>
    <name evidence="7" type="ORF">Xbud_02056</name>
</gene>
<dbReference type="EMBL" id="NIBS01000009">
    <property type="protein sequence ID" value="PHM27747.1"/>
    <property type="molecule type" value="Genomic_DNA"/>
</dbReference>
<dbReference type="OrthoDB" id="5638726at2"/>
<evidence type="ECO:0000256" key="4">
    <source>
        <dbReference type="ARBA" id="ARBA00022989"/>
    </source>
</evidence>
<dbReference type="InterPro" id="IPR001123">
    <property type="entry name" value="LeuE-type"/>
</dbReference>
<feature type="transmembrane region" description="Helical" evidence="6">
    <location>
        <begin position="67"/>
        <end position="88"/>
    </location>
</feature>
<feature type="transmembrane region" description="Helical" evidence="6">
    <location>
        <begin position="12"/>
        <end position="32"/>
    </location>
</feature>
<organism evidence="7 8">
    <name type="scientific">Xenorhabdus budapestensis</name>
    <dbReference type="NCBI Taxonomy" id="290110"/>
    <lineage>
        <taxon>Bacteria</taxon>
        <taxon>Pseudomonadati</taxon>
        <taxon>Pseudomonadota</taxon>
        <taxon>Gammaproteobacteria</taxon>
        <taxon>Enterobacterales</taxon>
        <taxon>Morganellaceae</taxon>
        <taxon>Xenorhabdus</taxon>
    </lineage>
</organism>
<sequence>MTIFPNVLISPFFVGLGLIVAIGAQNIFIIKVGLQKKNVFLTATTAATCDTLLIALGTVFMSNLVQLVPMALLFAKWAGVVFLLFYSLNSLLNALRKHPRGWNVHESHANSAVSKLSKGVLIPTLAFIFHTGLITM</sequence>
<comment type="subcellular location">
    <subcellularLocation>
        <location evidence="1">Cell membrane</location>
        <topology evidence="1">Multi-pass membrane protein</topology>
    </subcellularLocation>
</comment>
<reference evidence="7 8" key="1">
    <citation type="journal article" date="2017" name="Nat. Microbiol.">
        <title>Natural product diversity associated with the nematode symbionts Photorhabdus and Xenorhabdus.</title>
        <authorList>
            <person name="Tobias N.J."/>
            <person name="Wolff H."/>
            <person name="Djahanschiri B."/>
            <person name="Grundmann F."/>
            <person name="Kronenwerth M."/>
            <person name="Shi Y.M."/>
            <person name="Simonyi S."/>
            <person name="Grun P."/>
            <person name="Shapiro-Ilan D."/>
            <person name="Pidot S.J."/>
            <person name="Stinear T.P."/>
            <person name="Ebersberger I."/>
            <person name="Bode H.B."/>
        </authorList>
    </citation>
    <scope>NUCLEOTIDE SEQUENCE [LARGE SCALE GENOMIC DNA]</scope>
    <source>
        <strain evidence="7 8">DSM 16342</strain>
    </source>
</reference>
<evidence type="ECO:0000256" key="2">
    <source>
        <dbReference type="ARBA" id="ARBA00022475"/>
    </source>
</evidence>
<dbReference type="Pfam" id="PF01810">
    <property type="entry name" value="LysE"/>
    <property type="match status" value="1"/>
</dbReference>
<keyword evidence="5 6" id="KW-0472">Membrane</keyword>
<proteinExistence type="predicted"/>